<feature type="compositionally biased region" description="Basic and acidic residues" evidence="1">
    <location>
        <begin position="123"/>
        <end position="141"/>
    </location>
</feature>
<feature type="compositionally biased region" description="Basic residues" evidence="1">
    <location>
        <begin position="100"/>
        <end position="109"/>
    </location>
</feature>
<feature type="non-terminal residue" evidence="2">
    <location>
        <position position="1"/>
    </location>
</feature>
<organism evidence="2">
    <name type="scientific">uncultured Thermomicrobiales bacterium</name>
    <dbReference type="NCBI Taxonomy" id="1645740"/>
    <lineage>
        <taxon>Bacteria</taxon>
        <taxon>Pseudomonadati</taxon>
        <taxon>Thermomicrobiota</taxon>
        <taxon>Thermomicrobia</taxon>
        <taxon>Thermomicrobiales</taxon>
        <taxon>environmental samples</taxon>
    </lineage>
</organism>
<dbReference type="EMBL" id="CADCWE010000175">
    <property type="protein sequence ID" value="CAA9548123.1"/>
    <property type="molecule type" value="Genomic_DNA"/>
</dbReference>
<name>A0A6J4UHA7_9BACT</name>
<protein>
    <submittedName>
        <fullName evidence="2">Cyanophycin synthase(EC)</fullName>
        <ecNumber evidence="2">6.3.2.29</ecNumber>
        <ecNumber evidence="2">6.3.2.30</ecNumber>
    </submittedName>
</protein>
<feature type="non-terminal residue" evidence="2">
    <location>
        <position position="291"/>
    </location>
</feature>
<evidence type="ECO:0000256" key="1">
    <source>
        <dbReference type="SAM" id="MobiDB-lite"/>
    </source>
</evidence>
<keyword evidence="2" id="KW-0436">Ligase</keyword>
<feature type="compositionally biased region" description="Basic residues" evidence="1">
    <location>
        <begin position="228"/>
        <end position="244"/>
    </location>
</feature>
<feature type="compositionally biased region" description="Basic and acidic residues" evidence="1">
    <location>
        <begin position="1"/>
        <end position="11"/>
    </location>
</feature>
<dbReference type="AlphaFoldDB" id="A0A6J4UHA7"/>
<reference evidence="2" key="1">
    <citation type="submission" date="2020-02" db="EMBL/GenBank/DDBJ databases">
        <authorList>
            <person name="Meier V. D."/>
        </authorList>
    </citation>
    <scope>NUCLEOTIDE SEQUENCE</scope>
    <source>
        <strain evidence="2">AVDCRST_MAG73</strain>
    </source>
</reference>
<dbReference type="GO" id="GO:0071160">
    <property type="term" value="F:cyanophycin synthetase activity (L-aspartate-adding)"/>
    <property type="evidence" value="ECO:0007669"/>
    <property type="project" value="UniProtKB-EC"/>
</dbReference>
<sequence>VGSSQDHDLPWPERLGTDAGRPLSPRHRRVGRPADQQDPGLLRALDRVDSLALRTRLFRRATGRLPATFARRHLDGPRRRARGDRAAKPGRGRSLPRQNALHRRARRLQRGLPIPPRGRRRGGRSDRDPAAEPPDLRDRARLRLRSRARRRRDPGCRAVGLRAVDRRDRLRSRTTRHPRAASRPQALAGPTRPRLLPEAGLGHRHIGVGQHRRRRRQQQRVDQPPPARGRHPRAAQRGGARRRGGRPDRGPHRLPGGAQAAGRQPRARRLHQPGERGGGARRLRARRRRES</sequence>
<feature type="compositionally biased region" description="Basic residues" evidence="1">
    <location>
        <begin position="202"/>
        <end position="218"/>
    </location>
</feature>
<feature type="region of interest" description="Disordered" evidence="1">
    <location>
        <begin position="69"/>
        <end position="291"/>
    </location>
</feature>
<gene>
    <name evidence="2" type="ORF">AVDCRST_MAG73-2611</name>
</gene>
<feature type="region of interest" description="Disordered" evidence="1">
    <location>
        <begin position="1"/>
        <end position="41"/>
    </location>
</feature>
<accession>A0A6J4UHA7</accession>
<dbReference type="EC" id="6.3.2.30" evidence="2"/>
<evidence type="ECO:0000313" key="2">
    <source>
        <dbReference type="EMBL" id="CAA9548123.1"/>
    </source>
</evidence>
<proteinExistence type="predicted"/>
<feature type="compositionally biased region" description="Basic residues" evidence="1">
    <location>
        <begin position="169"/>
        <end position="180"/>
    </location>
</feature>
<dbReference type="GO" id="GO:0071161">
    <property type="term" value="F:cyanophycin synthetase activity (L-arginine-adding)"/>
    <property type="evidence" value="ECO:0007669"/>
    <property type="project" value="UniProtKB-EC"/>
</dbReference>
<feature type="compositionally biased region" description="Low complexity" evidence="1">
    <location>
        <begin position="253"/>
        <end position="264"/>
    </location>
</feature>
<dbReference type="EC" id="6.3.2.29" evidence="2"/>
<feature type="compositionally biased region" description="Basic residues" evidence="1">
    <location>
        <begin position="279"/>
        <end position="291"/>
    </location>
</feature>
<feature type="compositionally biased region" description="Basic and acidic residues" evidence="1">
    <location>
        <begin position="72"/>
        <end position="87"/>
    </location>
</feature>
<feature type="compositionally biased region" description="Basic residues" evidence="1">
    <location>
        <begin position="142"/>
        <end position="152"/>
    </location>
</feature>